<organism evidence="1 2">
    <name type="scientific">Kitasatospora phosalacinea</name>
    <dbReference type="NCBI Taxonomy" id="2065"/>
    <lineage>
        <taxon>Bacteria</taxon>
        <taxon>Bacillati</taxon>
        <taxon>Actinomycetota</taxon>
        <taxon>Actinomycetes</taxon>
        <taxon>Kitasatosporales</taxon>
        <taxon>Streptomycetaceae</taxon>
        <taxon>Kitasatospora</taxon>
    </lineage>
</organism>
<evidence type="ECO:0000313" key="1">
    <source>
        <dbReference type="EMBL" id="MFE1351706.1"/>
    </source>
</evidence>
<evidence type="ECO:0000313" key="2">
    <source>
        <dbReference type="Proteomes" id="UP001599542"/>
    </source>
</evidence>
<dbReference type="EMBL" id="JBHYPX010000009">
    <property type="protein sequence ID" value="MFE1351706.1"/>
    <property type="molecule type" value="Genomic_DNA"/>
</dbReference>
<protein>
    <submittedName>
        <fullName evidence="1">Uncharacterized protein</fullName>
    </submittedName>
</protein>
<dbReference type="Proteomes" id="UP001599542">
    <property type="component" value="Unassembled WGS sequence"/>
</dbReference>
<reference evidence="1 2" key="1">
    <citation type="submission" date="2024-09" db="EMBL/GenBank/DDBJ databases">
        <title>The Natural Products Discovery Center: Release of the First 8490 Sequenced Strains for Exploring Actinobacteria Biosynthetic Diversity.</title>
        <authorList>
            <person name="Kalkreuter E."/>
            <person name="Kautsar S.A."/>
            <person name="Yang D."/>
            <person name="Bader C.D."/>
            <person name="Teijaro C.N."/>
            <person name="Fluegel L."/>
            <person name="Davis C.M."/>
            <person name="Simpson J.R."/>
            <person name="Lauterbach L."/>
            <person name="Steele A.D."/>
            <person name="Gui C."/>
            <person name="Meng S."/>
            <person name="Li G."/>
            <person name="Viehrig K."/>
            <person name="Ye F."/>
            <person name="Su P."/>
            <person name="Kiefer A.F."/>
            <person name="Nichols A."/>
            <person name="Cepeda A.J."/>
            <person name="Yan W."/>
            <person name="Fan B."/>
            <person name="Jiang Y."/>
            <person name="Adhikari A."/>
            <person name="Zheng C.-J."/>
            <person name="Schuster L."/>
            <person name="Cowan T.M."/>
            <person name="Smanski M.J."/>
            <person name="Chevrette M.G."/>
            <person name="De Carvalho L.P.S."/>
            <person name="Shen B."/>
        </authorList>
    </citation>
    <scope>NUCLEOTIDE SEQUENCE [LARGE SCALE GENOMIC DNA]</scope>
    <source>
        <strain evidence="1 2">NPDC058753</strain>
    </source>
</reference>
<comment type="caution">
    <text evidence="1">The sequence shown here is derived from an EMBL/GenBank/DDBJ whole genome shotgun (WGS) entry which is preliminary data.</text>
</comment>
<accession>A0ABW6GG32</accession>
<proteinExistence type="predicted"/>
<sequence length="66" mass="7350">MTGDTEELLEIARQAVAEADNKLTRAVVATAIRGQRIPLSSDTLTQLMAQLREQQRKNQLVEADRS</sequence>
<keyword evidence="2" id="KW-1185">Reference proteome</keyword>
<dbReference type="RefSeq" id="WP_380322106.1">
    <property type="nucleotide sequence ID" value="NZ_JBHYPW010000016.1"/>
</dbReference>
<name>A0ABW6GG32_9ACTN</name>
<gene>
    <name evidence="1" type="ORF">ACFW6T_06900</name>
</gene>